<reference evidence="1 2" key="1">
    <citation type="submission" date="2023-01" db="EMBL/GenBank/DDBJ databases">
        <title>Complete genome of Chryseobacterium camelliae VAN22-5A.</title>
        <authorList>
            <person name="Zong G."/>
            <person name="Cao G."/>
        </authorList>
    </citation>
    <scope>NUCLEOTIDE SEQUENCE [LARGE SCALE GENOMIC DNA]</scope>
    <source>
        <strain evidence="1 2">VAN22-5A</strain>
    </source>
</reference>
<evidence type="ECO:0000313" key="1">
    <source>
        <dbReference type="EMBL" id="WBV60213.1"/>
    </source>
</evidence>
<keyword evidence="2" id="KW-1185">Reference proteome</keyword>
<gene>
    <name evidence="1" type="ORF">PFY12_14390</name>
</gene>
<proteinExistence type="predicted"/>
<protein>
    <submittedName>
        <fullName evidence="1">Uncharacterized protein</fullName>
    </submittedName>
</protein>
<sequence>MKEGEACTKNNDCRVDLKNLPFKWDRFYIISENHFPEVQNEEDISTLINSEYNGDIKNNERLLVFIFKDKIVRKIIDNYKKEKLIDSKSLPVDFYIDHSIPPYFENNNAIFLIRKNENTYTLYWVNNNR</sequence>
<dbReference type="Proteomes" id="UP001210978">
    <property type="component" value="Chromosome"/>
</dbReference>
<name>A0ABY7QKL2_9FLAO</name>
<organism evidence="1 2">
    <name type="scientific">Chryseobacterium camelliae</name>
    <dbReference type="NCBI Taxonomy" id="1265445"/>
    <lineage>
        <taxon>Bacteria</taxon>
        <taxon>Pseudomonadati</taxon>
        <taxon>Bacteroidota</taxon>
        <taxon>Flavobacteriia</taxon>
        <taxon>Flavobacteriales</taxon>
        <taxon>Weeksellaceae</taxon>
        <taxon>Chryseobacterium group</taxon>
        <taxon>Chryseobacterium</taxon>
    </lineage>
</organism>
<dbReference type="RefSeq" id="WP_271148551.1">
    <property type="nucleotide sequence ID" value="NZ_CP115859.1"/>
</dbReference>
<dbReference type="EMBL" id="CP115859">
    <property type="protein sequence ID" value="WBV60213.1"/>
    <property type="molecule type" value="Genomic_DNA"/>
</dbReference>
<accession>A0ABY7QKL2</accession>
<evidence type="ECO:0000313" key="2">
    <source>
        <dbReference type="Proteomes" id="UP001210978"/>
    </source>
</evidence>